<dbReference type="InterPro" id="IPR050397">
    <property type="entry name" value="Env_Response_Regulators"/>
</dbReference>
<evidence type="ECO:0000259" key="5">
    <source>
        <dbReference type="PROSITE" id="PS51063"/>
    </source>
</evidence>
<dbReference type="InterPro" id="IPR036388">
    <property type="entry name" value="WH-like_DNA-bd_sf"/>
</dbReference>
<keyword evidence="2" id="KW-0238">DNA-binding</keyword>
<dbReference type="SMART" id="SM00419">
    <property type="entry name" value="HTH_CRP"/>
    <property type="match status" value="1"/>
</dbReference>
<sequence length="240" mass="26744">MLPSPQQNQLLKALPDLEYVRILSMLEYVELPLGKTLYEPGGCLQYVYFPTTAIISLLNELQNGATAEIAVVGNDGVLGVSLFMGGGTSTSRAVVQSAGKAYRMRGNYLKQEFNQGGPFMRLLLHYTHALIAQMAQTAICNRHHSIDQQLCRWLLLSLDRLNSQHLAMTQELIANMLGVRREGVTAAAGRLQQGGVIQYTRGHIHVLDRPTLENRACECYKVVNEEYKRLFPQLNLGVNT</sequence>
<gene>
    <name evidence="6" type="ORF">FIU01_03070</name>
</gene>
<proteinExistence type="predicted"/>
<dbReference type="PANTHER" id="PTHR24567">
    <property type="entry name" value="CRP FAMILY TRANSCRIPTIONAL REGULATORY PROTEIN"/>
    <property type="match status" value="1"/>
</dbReference>
<evidence type="ECO:0000313" key="7">
    <source>
        <dbReference type="Proteomes" id="UP000311008"/>
    </source>
</evidence>
<feature type="domain" description="Cyclic nucleotide-binding" evidence="4">
    <location>
        <begin position="10"/>
        <end position="93"/>
    </location>
</feature>
<organism evidence="6 7">
    <name type="scientific">Methylophilus medardicus</name>
    <dbReference type="NCBI Taxonomy" id="2588534"/>
    <lineage>
        <taxon>Bacteria</taxon>
        <taxon>Pseudomonadati</taxon>
        <taxon>Pseudomonadota</taxon>
        <taxon>Betaproteobacteria</taxon>
        <taxon>Nitrosomonadales</taxon>
        <taxon>Methylophilaceae</taxon>
        <taxon>Methylophilus</taxon>
    </lineage>
</organism>
<dbReference type="SUPFAM" id="SSF51206">
    <property type="entry name" value="cAMP-binding domain-like"/>
    <property type="match status" value="1"/>
</dbReference>
<feature type="domain" description="HTH crp-type" evidence="5">
    <location>
        <begin position="144"/>
        <end position="210"/>
    </location>
</feature>
<dbReference type="OrthoDB" id="8969464at2"/>
<dbReference type="PANTHER" id="PTHR24567:SF74">
    <property type="entry name" value="HTH-TYPE TRANSCRIPTIONAL REGULATOR ARCR"/>
    <property type="match status" value="1"/>
</dbReference>
<dbReference type="InterPro" id="IPR012318">
    <property type="entry name" value="HTH_CRP"/>
</dbReference>
<keyword evidence="7" id="KW-1185">Reference proteome</keyword>
<dbReference type="InterPro" id="IPR036390">
    <property type="entry name" value="WH_DNA-bd_sf"/>
</dbReference>
<dbReference type="AlphaFoldDB" id="A0A5B8CQS5"/>
<protein>
    <submittedName>
        <fullName evidence="6">Crp/Fnr family transcriptional regulator</fullName>
    </submittedName>
</protein>
<dbReference type="InterPro" id="IPR014710">
    <property type="entry name" value="RmlC-like_jellyroll"/>
</dbReference>
<dbReference type="EMBL" id="CP040946">
    <property type="protein sequence ID" value="QDC43602.1"/>
    <property type="molecule type" value="Genomic_DNA"/>
</dbReference>
<dbReference type="InterPro" id="IPR018490">
    <property type="entry name" value="cNMP-bd_dom_sf"/>
</dbReference>
<dbReference type="Gene3D" id="2.60.120.10">
    <property type="entry name" value="Jelly Rolls"/>
    <property type="match status" value="1"/>
</dbReference>
<evidence type="ECO:0000313" key="6">
    <source>
        <dbReference type="EMBL" id="QDC43602.1"/>
    </source>
</evidence>
<reference evidence="7" key="1">
    <citation type="journal article" date="2019" name="ISME J.">
        <title>Evolution in action: habitat transition from sediment to the pelagial leads to genome streamlining in Methylophilaceae.</title>
        <authorList>
            <person name="Salcher M."/>
            <person name="Schaefle D."/>
            <person name="Kaspar M."/>
            <person name="Neuenschwander S.M."/>
            <person name="Ghai R."/>
        </authorList>
    </citation>
    <scope>NUCLEOTIDE SEQUENCE [LARGE SCALE GENOMIC DNA]</scope>
    <source>
        <strain evidence="7">MMS-M-51</strain>
    </source>
</reference>
<dbReference type="GO" id="GO:0005829">
    <property type="term" value="C:cytosol"/>
    <property type="evidence" value="ECO:0007669"/>
    <property type="project" value="TreeGrafter"/>
</dbReference>
<evidence type="ECO:0000256" key="2">
    <source>
        <dbReference type="ARBA" id="ARBA00023125"/>
    </source>
</evidence>
<dbReference type="RefSeq" id="WP_140002859.1">
    <property type="nucleotide sequence ID" value="NZ_CP040946.1"/>
</dbReference>
<dbReference type="PROSITE" id="PS51063">
    <property type="entry name" value="HTH_CRP_2"/>
    <property type="match status" value="1"/>
</dbReference>
<dbReference type="GO" id="GO:0003677">
    <property type="term" value="F:DNA binding"/>
    <property type="evidence" value="ECO:0007669"/>
    <property type="project" value="UniProtKB-KW"/>
</dbReference>
<dbReference type="Proteomes" id="UP000311008">
    <property type="component" value="Chromosome"/>
</dbReference>
<dbReference type="InterPro" id="IPR000595">
    <property type="entry name" value="cNMP-bd_dom"/>
</dbReference>
<accession>A0A5B8CQS5</accession>
<dbReference type="PROSITE" id="PS50042">
    <property type="entry name" value="CNMP_BINDING_3"/>
    <property type="match status" value="1"/>
</dbReference>
<dbReference type="KEGG" id="mmec:FIU01_03070"/>
<dbReference type="SUPFAM" id="SSF46785">
    <property type="entry name" value="Winged helix' DNA-binding domain"/>
    <property type="match status" value="1"/>
</dbReference>
<evidence type="ECO:0000256" key="1">
    <source>
        <dbReference type="ARBA" id="ARBA00023015"/>
    </source>
</evidence>
<dbReference type="Pfam" id="PF13545">
    <property type="entry name" value="HTH_Crp_2"/>
    <property type="match status" value="1"/>
</dbReference>
<keyword evidence="3" id="KW-0804">Transcription</keyword>
<dbReference type="GO" id="GO:0003700">
    <property type="term" value="F:DNA-binding transcription factor activity"/>
    <property type="evidence" value="ECO:0007669"/>
    <property type="project" value="TreeGrafter"/>
</dbReference>
<dbReference type="Gene3D" id="1.10.10.10">
    <property type="entry name" value="Winged helix-like DNA-binding domain superfamily/Winged helix DNA-binding domain"/>
    <property type="match status" value="1"/>
</dbReference>
<keyword evidence="1" id="KW-0805">Transcription regulation</keyword>
<evidence type="ECO:0000256" key="3">
    <source>
        <dbReference type="ARBA" id="ARBA00023163"/>
    </source>
</evidence>
<name>A0A5B8CQS5_9PROT</name>
<evidence type="ECO:0000259" key="4">
    <source>
        <dbReference type="PROSITE" id="PS50042"/>
    </source>
</evidence>